<name>A0A0F8Z7M3_9ZZZZ</name>
<organism evidence="1">
    <name type="scientific">marine sediment metagenome</name>
    <dbReference type="NCBI Taxonomy" id="412755"/>
    <lineage>
        <taxon>unclassified sequences</taxon>
        <taxon>metagenomes</taxon>
        <taxon>ecological metagenomes</taxon>
    </lineage>
</organism>
<sequence>MKKYYCLSCLEEGNIQETTDNERWAGVWVGQCWTHPNDAEWGTTLVDCITDLDAYIVRMEKRRDKLTVQVRKLRRNRKKVKC</sequence>
<proteinExistence type="predicted"/>
<evidence type="ECO:0008006" key="2">
    <source>
        <dbReference type="Google" id="ProtNLM"/>
    </source>
</evidence>
<comment type="caution">
    <text evidence="1">The sequence shown here is derived from an EMBL/GenBank/DDBJ whole genome shotgun (WGS) entry which is preliminary data.</text>
</comment>
<evidence type="ECO:0000313" key="1">
    <source>
        <dbReference type="EMBL" id="KKK62389.1"/>
    </source>
</evidence>
<dbReference type="AlphaFoldDB" id="A0A0F8Z7M3"/>
<dbReference type="EMBL" id="LAZR01062015">
    <property type="protein sequence ID" value="KKK62389.1"/>
    <property type="molecule type" value="Genomic_DNA"/>
</dbReference>
<accession>A0A0F8Z7M3</accession>
<gene>
    <name evidence="1" type="ORF">LCGC14_3004820</name>
</gene>
<protein>
    <recommendedName>
        <fullName evidence="2">Zinc ribbon domain-containing protein</fullName>
    </recommendedName>
</protein>
<reference evidence="1" key="1">
    <citation type="journal article" date="2015" name="Nature">
        <title>Complex archaea that bridge the gap between prokaryotes and eukaryotes.</title>
        <authorList>
            <person name="Spang A."/>
            <person name="Saw J.H."/>
            <person name="Jorgensen S.L."/>
            <person name="Zaremba-Niedzwiedzka K."/>
            <person name="Martijn J."/>
            <person name="Lind A.E."/>
            <person name="van Eijk R."/>
            <person name="Schleper C."/>
            <person name="Guy L."/>
            <person name="Ettema T.J."/>
        </authorList>
    </citation>
    <scope>NUCLEOTIDE SEQUENCE</scope>
</reference>